<sequence>MLEAVSAAMKAVHATEKRKATVKGPGRQHKMVQPRTPPAAPVDDLVDLRKEAYAEIPAIPKTSDEFMWQEGQDRERSAQPCPKRVGRMARLHRAFGDQEVVANHLGKAVRRGKSVRAGVEGPGPRRRGSGRVQLSSTNNERVENIVRREAPVCIQHGCHGHTAKRGGNE</sequence>
<organism evidence="2 3">
    <name type="scientific">Rhipicephalus microplus</name>
    <name type="common">Cattle tick</name>
    <name type="synonym">Boophilus microplus</name>
    <dbReference type="NCBI Taxonomy" id="6941"/>
    <lineage>
        <taxon>Eukaryota</taxon>
        <taxon>Metazoa</taxon>
        <taxon>Ecdysozoa</taxon>
        <taxon>Arthropoda</taxon>
        <taxon>Chelicerata</taxon>
        <taxon>Arachnida</taxon>
        <taxon>Acari</taxon>
        <taxon>Parasitiformes</taxon>
        <taxon>Ixodida</taxon>
        <taxon>Ixodoidea</taxon>
        <taxon>Ixodidae</taxon>
        <taxon>Rhipicephalinae</taxon>
        <taxon>Rhipicephalus</taxon>
        <taxon>Boophilus</taxon>
    </lineage>
</organism>
<evidence type="ECO:0000313" key="3">
    <source>
        <dbReference type="Proteomes" id="UP000821866"/>
    </source>
</evidence>
<keyword evidence="3" id="KW-1185">Reference proteome</keyword>
<dbReference type="AlphaFoldDB" id="A0A9J6DI27"/>
<evidence type="ECO:0000313" key="2">
    <source>
        <dbReference type="EMBL" id="KAH8021624.1"/>
    </source>
</evidence>
<protein>
    <submittedName>
        <fullName evidence="2">Uncharacterized protein</fullName>
    </submittedName>
</protein>
<reference evidence="2" key="1">
    <citation type="journal article" date="2020" name="Cell">
        <title>Large-Scale Comparative Analyses of Tick Genomes Elucidate Their Genetic Diversity and Vector Capacities.</title>
        <authorList>
            <consortium name="Tick Genome and Microbiome Consortium (TIGMIC)"/>
            <person name="Jia N."/>
            <person name="Wang J."/>
            <person name="Shi W."/>
            <person name="Du L."/>
            <person name="Sun Y."/>
            <person name="Zhan W."/>
            <person name="Jiang J.F."/>
            <person name="Wang Q."/>
            <person name="Zhang B."/>
            <person name="Ji P."/>
            <person name="Bell-Sakyi L."/>
            <person name="Cui X.M."/>
            <person name="Yuan T.T."/>
            <person name="Jiang B.G."/>
            <person name="Yang W.F."/>
            <person name="Lam T.T."/>
            <person name="Chang Q.C."/>
            <person name="Ding S.J."/>
            <person name="Wang X.J."/>
            <person name="Zhu J.G."/>
            <person name="Ruan X.D."/>
            <person name="Zhao L."/>
            <person name="Wei J.T."/>
            <person name="Ye R.Z."/>
            <person name="Que T.C."/>
            <person name="Du C.H."/>
            <person name="Zhou Y.H."/>
            <person name="Cheng J.X."/>
            <person name="Dai P.F."/>
            <person name="Guo W.B."/>
            <person name="Han X.H."/>
            <person name="Huang E.J."/>
            <person name="Li L.F."/>
            <person name="Wei W."/>
            <person name="Gao Y.C."/>
            <person name="Liu J.Z."/>
            <person name="Shao H.Z."/>
            <person name="Wang X."/>
            <person name="Wang C.C."/>
            <person name="Yang T.C."/>
            <person name="Huo Q.B."/>
            <person name="Li W."/>
            <person name="Chen H.Y."/>
            <person name="Chen S.E."/>
            <person name="Zhou L.G."/>
            <person name="Ni X.B."/>
            <person name="Tian J.H."/>
            <person name="Sheng Y."/>
            <person name="Liu T."/>
            <person name="Pan Y.S."/>
            <person name="Xia L.Y."/>
            <person name="Li J."/>
            <person name="Zhao F."/>
            <person name="Cao W.C."/>
        </authorList>
    </citation>
    <scope>NUCLEOTIDE SEQUENCE</scope>
    <source>
        <strain evidence="2">Rmic-2018</strain>
    </source>
</reference>
<gene>
    <name evidence="2" type="ORF">HPB51_016020</name>
</gene>
<feature type="region of interest" description="Disordered" evidence="1">
    <location>
        <begin position="15"/>
        <end position="42"/>
    </location>
</feature>
<feature type="region of interest" description="Disordered" evidence="1">
    <location>
        <begin position="111"/>
        <end position="139"/>
    </location>
</feature>
<accession>A0A9J6DI27</accession>
<name>A0A9J6DI27_RHIMP</name>
<comment type="caution">
    <text evidence="2">The sequence shown here is derived from an EMBL/GenBank/DDBJ whole genome shotgun (WGS) entry which is preliminary data.</text>
</comment>
<proteinExistence type="predicted"/>
<evidence type="ECO:0000256" key="1">
    <source>
        <dbReference type="SAM" id="MobiDB-lite"/>
    </source>
</evidence>
<dbReference type="Proteomes" id="UP000821866">
    <property type="component" value="Chromosome 7"/>
</dbReference>
<dbReference type="EMBL" id="JABSTU010000009">
    <property type="protein sequence ID" value="KAH8021624.1"/>
    <property type="molecule type" value="Genomic_DNA"/>
</dbReference>
<reference evidence="2" key="2">
    <citation type="submission" date="2021-09" db="EMBL/GenBank/DDBJ databases">
        <authorList>
            <person name="Jia N."/>
            <person name="Wang J."/>
            <person name="Shi W."/>
            <person name="Du L."/>
            <person name="Sun Y."/>
            <person name="Zhan W."/>
            <person name="Jiang J."/>
            <person name="Wang Q."/>
            <person name="Zhang B."/>
            <person name="Ji P."/>
            <person name="Sakyi L.B."/>
            <person name="Cui X."/>
            <person name="Yuan T."/>
            <person name="Jiang B."/>
            <person name="Yang W."/>
            <person name="Lam T.T.-Y."/>
            <person name="Chang Q."/>
            <person name="Ding S."/>
            <person name="Wang X."/>
            <person name="Zhu J."/>
            <person name="Ruan X."/>
            <person name="Zhao L."/>
            <person name="Wei J."/>
            <person name="Que T."/>
            <person name="Du C."/>
            <person name="Cheng J."/>
            <person name="Dai P."/>
            <person name="Han X."/>
            <person name="Huang E."/>
            <person name="Gao Y."/>
            <person name="Liu J."/>
            <person name="Shao H."/>
            <person name="Ye R."/>
            <person name="Li L."/>
            <person name="Wei W."/>
            <person name="Wang X."/>
            <person name="Wang C."/>
            <person name="Huo Q."/>
            <person name="Li W."/>
            <person name="Guo W."/>
            <person name="Chen H."/>
            <person name="Chen S."/>
            <person name="Zhou L."/>
            <person name="Zhou L."/>
            <person name="Ni X."/>
            <person name="Tian J."/>
            <person name="Zhou Y."/>
            <person name="Sheng Y."/>
            <person name="Liu T."/>
            <person name="Pan Y."/>
            <person name="Xia L."/>
            <person name="Li J."/>
            <person name="Zhao F."/>
            <person name="Cao W."/>
        </authorList>
    </citation>
    <scope>NUCLEOTIDE SEQUENCE</scope>
    <source>
        <strain evidence="2">Rmic-2018</strain>
        <tissue evidence="2">Larvae</tissue>
    </source>
</reference>